<feature type="region of interest" description="Disordered" evidence="1">
    <location>
        <begin position="1"/>
        <end position="37"/>
    </location>
</feature>
<proteinExistence type="predicted"/>
<gene>
    <name evidence="3" type="ORF">SVIO_025420</name>
</gene>
<evidence type="ECO:0000256" key="1">
    <source>
        <dbReference type="SAM" id="MobiDB-lite"/>
    </source>
</evidence>
<evidence type="ECO:0000313" key="3">
    <source>
        <dbReference type="EMBL" id="GDY51919.1"/>
    </source>
</evidence>
<reference evidence="3 4" key="1">
    <citation type="journal article" date="2020" name="Int. J. Syst. Evol. Microbiol.">
        <title>Reclassification of Streptomyces castelarensis and Streptomyces sporoclivatus as later heterotypic synonyms of Streptomyces antimycoticus.</title>
        <authorList>
            <person name="Komaki H."/>
            <person name="Tamura T."/>
        </authorList>
    </citation>
    <scope>NUCLEOTIDE SEQUENCE [LARGE SCALE GENOMIC DNA]</scope>
    <source>
        <strain evidence="3 4">NBRC 13459</strain>
    </source>
</reference>
<sequence>MLPGTHGATDPVATDQQGAPDRQHAGERAQDMSVRHSGPVRTVLHTAQCPVLAQDLLIRLDETYPQVPASAKEQLLTGLVRQGPAS</sequence>
<dbReference type="Proteomes" id="UP000301309">
    <property type="component" value="Unassembled WGS sequence"/>
</dbReference>
<evidence type="ECO:0000313" key="4">
    <source>
        <dbReference type="Proteomes" id="UP000301309"/>
    </source>
</evidence>
<accession>A0A4D4L1K2</accession>
<protein>
    <recommendedName>
        <fullName evidence="2">Lantibiotic dehydratase N-terminal domain-containing protein</fullName>
    </recommendedName>
</protein>
<name>A0A4D4L1K2_STRVO</name>
<feature type="compositionally biased region" description="Basic and acidic residues" evidence="1">
    <location>
        <begin position="21"/>
        <end position="34"/>
    </location>
</feature>
<comment type="caution">
    <text evidence="3">The sequence shown here is derived from an EMBL/GenBank/DDBJ whole genome shotgun (WGS) entry which is preliminary data.</text>
</comment>
<keyword evidence="4" id="KW-1185">Reference proteome</keyword>
<dbReference type="InterPro" id="IPR006827">
    <property type="entry name" value="Lant_deHydtase_N"/>
</dbReference>
<organism evidence="3 4">
    <name type="scientific">Streptomyces violaceusniger</name>
    <dbReference type="NCBI Taxonomy" id="68280"/>
    <lineage>
        <taxon>Bacteria</taxon>
        <taxon>Bacillati</taxon>
        <taxon>Actinomycetota</taxon>
        <taxon>Actinomycetes</taxon>
        <taxon>Kitasatosporales</taxon>
        <taxon>Streptomycetaceae</taxon>
        <taxon>Streptomyces</taxon>
        <taxon>Streptomyces violaceusniger group</taxon>
    </lineage>
</organism>
<dbReference type="Pfam" id="PF04738">
    <property type="entry name" value="Lant_dehydr_N"/>
    <property type="match status" value="1"/>
</dbReference>
<feature type="domain" description="Lantibiotic dehydratase N-terminal" evidence="2">
    <location>
        <begin position="20"/>
        <end position="83"/>
    </location>
</feature>
<evidence type="ECO:0000259" key="2">
    <source>
        <dbReference type="Pfam" id="PF04738"/>
    </source>
</evidence>
<dbReference type="EMBL" id="BJHW01000001">
    <property type="protein sequence ID" value="GDY51919.1"/>
    <property type="molecule type" value="Genomic_DNA"/>
</dbReference>
<dbReference type="AlphaFoldDB" id="A0A4D4L1K2"/>